<accession>A0A1N7A8W1</accession>
<evidence type="ECO:0000313" key="3">
    <source>
        <dbReference type="EMBL" id="SIR35488.1"/>
    </source>
</evidence>
<sequence length="93" mass="10334">MTMRTGQPDMTSPHGSCYRRAAMSEQERRPETDGRDFADAAWSVPSYLLSGILIWGGLGWLLSWWTGVHAFIPIGVILGVGLAAYLVYLKYGR</sequence>
<evidence type="ECO:0000313" key="4">
    <source>
        <dbReference type="Proteomes" id="UP000186096"/>
    </source>
</evidence>
<dbReference type="EMBL" id="FTNI01000008">
    <property type="protein sequence ID" value="SIR35488.1"/>
    <property type="molecule type" value="Genomic_DNA"/>
</dbReference>
<keyword evidence="4" id="KW-1185">Reference proteome</keyword>
<gene>
    <name evidence="3" type="ORF">SAMN05421833_10873</name>
</gene>
<dbReference type="AlphaFoldDB" id="A0A1N7A8W1"/>
<feature type="transmembrane region" description="Helical" evidence="2">
    <location>
        <begin position="47"/>
        <end position="65"/>
    </location>
</feature>
<name>A0A1N7A8W1_9ACTN</name>
<protein>
    <recommendedName>
        <fullName evidence="5">F0F1-ATPase subunit Ca2+/Mg2+ transporter</fullName>
    </recommendedName>
</protein>
<feature type="compositionally biased region" description="Basic and acidic residues" evidence="1">
    <location>
        <begin position="25"/>
        <end position="35"/>
    </location>
</feature>
<evidence type="ECO:0000256" key="2">
    <source>
        <dbReference type="SAM" id="Phobius"/>
    </source>
</evidence>
<evidence type="ECO:0000256" key="1">
    <source>
        <dbReference type="SAM" id="MobiDB-lite"/>
    </source>
</evidence>
<evidence type="ECO:0008006" key="5">
    <source>
        <dbReference type="Google" id="ProtNLM"/>
    </source>
</evidence>
<feature type="region of interest" description="Disordered" evidence="1">
    <location>
        <begin position="1"/>
        <end position="35"/>
    </location>
</feature>
<reference evidence="4" key="1">
    <citation type="submission" date="2017-01" db="EMBL/GenBank/DDBJ databases">
        <authorList>
            <person name="Varghese N."/>
            <person name="Submissions S."/>
        </authorList>
    </citation>
    <scope>NUCLEOTIDE SEQUENCE [LARGE SCALE GENOMIC DNA]</scope>
    <source>
        <strain evidence="4">ATCC 12950</strain>
    </source>
</reference>
<feature type="compositionally biased region" description="Polar residues" evidence="1">
    <location>
        <begin position="1"/>
        <end position="14"/>
    </location>
</feature>
<keyword evidence="2" id="KW-0812">Transmembrane</keyword>
<dbReference type="Proteomes" id="UP000186096">
    <property type="component" value="Unassembled WGS sequence"/>
</dbReference>
<dbReference type="STRING" id="58117.SAMN05421833_10873"/>
<keyword evidence="2" id="KW-1133">Transmembrane helix</keyword>
<keyword evidence="2" id="KW-0472">Membrane</keyword>
<organism evidence="3 4">
    <name type="scientific">Microbispora rosea</name>
    <dbReference type="NCBI Taxonomy" id="58117"/>
    <lineage>
        <taxon>Bacteria</taxon>
        <taxon>Bacillati</taxon>
        <taxon>Actinomycetota</taxon>
        <taxon>Actinomycetes</taxon>
        <taxon>Streptosporangiales</taxon>
        <taxon>Streptosporangiaceae</taxon>
        <taxon>Microbispora</taxon>
    </lineage>
</organism>
<feature type="transmembrane region" description="Helical" evidence="2">
    <location>
        <begin position="71"/>
        <end position="89"/>
    </location>
</feature>
<proteinExistence type="predicted"/>